<gene>
    <name evidence="1" type="ORF">DKZ35_11550</name>
</gene>
<dbReference type="RefSeq" id="WP_011953449.1">
    <property type="nucleotide sequence ID" value="NZ_CALNWZ010000014.1"/>
</dbReference>
<proteinExistence type="predicted"/>
<sequence length="62" mass="7328">MSKRTRKRQIMKAKLMSLPPYQRKRYKALNIIANAICSCGISINELSKSKKHHSVTNRKRWK</sequence>
<reference evidence="2" key="1">
    <citation type="journal article" date="2018" name="Front. Microbiol.">
        <title>Comparative Genomics of the Herbivore Gut Symbiont Lactobacillus reuteri Reveals Genetic Diversity and Lifestyle Adaptation.</title>
        <authorList>
            <person name="Zhao J."/>
        </authorList>
    </citation>
    <scope>NUCLEOTIDE SEQUENCE [LARGE SCALE GENOMIC DNA]</scope>
    <source>
        <strain evidence="2">LR9</strain>
    </source>
</reference>
<name>A0ABD6Y3E5_LIMRT</name>
<protein>
    <recommendedName>
        <fullName evidence="3">Transposase</fullName>
    </recommendedName>
</protein>
<dbReference type="Proteomes" id="UP000245735">
    <property type="component" value="Unassembled WGS sequence"/>
</dbReference>
<evidence type="ECO:0000313" key="2">
    <source>
        <dbReference type="Proteomes" id="UP000245735"/>
    </source>
</evidence>
<accession>A0ABD6Y3E5</accession>
<comment type="caution">
    <text evidence="1">The sequence shown here is derived from an EMBL/GenBank/DDBJ whole genome shotgun (WGS) entry which is preliminary data.</text>
</comment>
<dbReference type="AlphaFoldDB" id="A0ABD6Y3E5"/>
<dbReference type="EMBL" id="QGHV01000141">
    <property type="protein sequence ID" value="PWT36232.1"/>
    <property type="molecule type" value="Genomic_DNA"/>
</dbReference>
<evidence type="ECO:0008006" key="3">
    <source>
        <dbReference type="Google" id="ProtNLM"/>
    </source>
</evidence>
<evidence type="ECO:0000313" key="1">
    <source>
        <dbReference type="EMBL" id="PWT36232.1"/>
    </source>
</evidence>
<organism evidence="1 2">
    <name type="scientific">Limosilactobacillus reuteri</name>
    <name type="common">Lactobacillus reuteri</name>
    <dbReference type="NCBI Taxonomy" id="1598"/>
    <lineage>
        <taxon>Bacteria</taxon>
        <taxon>Bacillati</taxon>
        <taxon>Bacillota</taxon>
        <taxon>Bacilli</taxon>
        <taxon>Lactobacillales</taxon>
        <taxon>Lactobacillaceae</taxon>
        <taxon>Limosilactobacillus</taxon>
    </lineage>
</organism>